<dbReference type="OMA" id="EKPFNRT"/>
<reference evidence="1" key="1">
    <citation type="submission" date="2021-01" db="EMBL/GenBank/DDBJ databases">
        <authorList>
            <consortium name="Genoscope - CEA"/>
            <person name="William W."/>
        </authorList>
    </citation>
    <scope>NUCLEOTIDE SEQUENCE</scope>
</reference>
<dbReference type="AlphaFoldDB" id="A0A8S1K4W6"/>
<sequence>MKSENSGTLNQEYLELTINHSKQQDISNSNNVKQGHWTQEEHHQYVQFLLRVKGSGDSQRKGQPLFKRMSQIIGTRTPSQCRSHHQKFNPFNPRLRRNHKRRQLAKIEKPFQRTKQLIRQYFNKHKIHSDDENHNE</sequence>
<evidence type="ECO:0000313" key="2">
    <source>
        <dbReference type="Proteomes" id="UP000688137"/>
    </source>
</evidence>
<accession>A0A8S1K4W6</accession>
<dbReference type="EMBL" id="CAJJDM010000010">
    <property type="protein sequence ID" value="CAD8048871.1"/>
    <property type="molecule type" value="Genomic_DNA"/>
</dbReference>
<evidence type="ECO:0008006" key="3">
    <source>
        <dbReference type="Google" id="ProtNLM"/>
    </source>
</evidence>
<name>A0A8S1K4W6_PARPR</name>
<evidence type="ECO:0000313" key="1">
    <source>
        <dbReference type="EMBL" id="CAD8048871.1"/>
    </source>
</evidence>
<gene>
    <name evidence="1" type="ORF">PPRIM_AZ9-3.1.T0130115</name>
</gene>
<dbReference type="Proteomes" id="UP000688137">
    <property type="component" value="Unassembled WGS sequence"/>
</dbReference>
<dbReference type="CDD" id="cd00167">
    <property type="entry name" value="SANT"/>
    <property type="match status" value="1"/>
</dbReference>
<keyword evidence="2" id="KW-1185">Reference proteome</keyword>
<dbReference type="InterPro" id="IPR001005">
    <property type="entry name" value="SANT/Myb"/>
</dbReference>
<organism evidence="1 2">
    <name type="scientific">Paramecium primaurelia</name>
    <dbReference type="NCBI Taxonomy" id="5886"/>
    <lineage>
        <taxon>Eukaryota</taxon>
        <taxon>Sar</taxon>
        <taxon>Alveolata</taxon>
        <taxon>Ciliophora</taxon>
        <taxon>Intramacronucleata</taxon>
        <taxon>Oligohymenophorea</taxon>
        <taxon>Peniculida</taxon>
        <taxon>Parameciidae</taxon>
        <taxon>Paramecium</taxon>
    </lineage>
</organism>
<proteinExistence type="predicted"/>
<comment type="caution">
    <text evidence="1">The sequence shown here is derived from an EMBL/GenBank/DDBJ whole genome shotgun (WGS) entry which is preliminary data.</text>
</comment>
<protein>
    <recommendedName>
        <fullName evidence="3">Myb-like domain-containing protein</fullName>
    </recommendedName>
</protein>